<organism evidence="2 3">
    <name type="scientific">Pedosphaera parvula (strain Ellin514)</name>
    <dbReference type="NCBI Taxonomy" id="320771"/>
    <lineage>
        <taxon>Bacteria</taxon>
        <taxon>Pseudomonadati</taxon>
        <taxon>Verrucomicrobiota</taxon>
        <taxon>Pedosphaerae</taxon>
        <taxon>Pedosphaerales</taxon>
        <taxon>Pedosphaeraceae</taxon>
        <taxon>Pedosphaera</taxon>
    </lineage>
</organism>
<feature type="transmembrane region" description="Helical" evidence="1">
    <location>
        <begin position="136"/>
        <end position="159"/>
    </location>
</feature>
<keyword evidence="3" id="KW-1185">Reference proteome</keyword>
<proteinExistence type="predicted"/>
<reference evidence="2 3" key="1">
    <citation type="journal article" date="2011" name="J. Bacteriol.">
        <title>Genome sequence of 'Pedosphaera parvula' Ellin514, an aerobic Verrucomicrobial isolate from pasture soil.</title>
        <authorList>
            <person name="Kant R."/>
            <person name="van Passel M.W."/>
            <person name="Sangwan P."/>
            <person name="Palva A."/>
            <person name="Lucas S."/>
            <person name="Copeland A."/>
            <person name="Lapidus A."/>
            <person name="Glavina Del Rio T."/>
            <person name="Dalin E."/>
            <person name="Tice H."/>
            <person name="Bruce D."/>
            <person name="Goodwin L."/>
            <person name="Pitluck S."/>
            <person name="Chertkov O."/>
            <person name="Larimer F.W."/>
            <person name="Land M.L."/>
            <person name="Hauser L."/>
            <person name="Brettin T.S."/>
            <person name="Detter J.C."/>
            <person name="Han S."/>
            <person name="de Vos W.M."/>
            <person name="Janssen P.H."/>
            <person name="Smidt H."/>
        </authorList>
    </citation>
    <scope>NUCLEOTIDE SEQUENCE [LARGE SCALE GENOMIC DNA]</scope>
    <source>
        <strain evidence="2 3">Ellin514</strain>
    </source>
</reference>
<evidence type="ECO:0000313" key="2">
    <source>
        <dbReference type="EMBL" id="EEF60748.1"/>
    </source>
</evidence>
<feature type="transmembrane region" description="Helical" evidence="1">
    <location>
        <begin position="96"/>
        <end position="116"/>
    </location>
</feature>
<feature type="transmembrane region" description="Helical" evidence="1">
    <location>
        <begin position="20"/>
        <end position="41"/>
    </location>
</feature>
<dbReference type="PANTHER" id="PTHR43471">
    <property type="entry name" value="ABC TRANSPORTER PERMEASE"/>
    <property type="match status" value="1"/>
</dbReference>
<dbReference type="Proteomes" id="UP000003688">
    <property type="component" value="Unassembled WGS sequence"/>
</dbReference>
<dbReference type="OrthoDB" id="190894at2"/>
<comment type="caution">
    <text evidence="2">The sequence shown here is derived from an EMBL/GenBank/DDBJ whole genome shotgun (WGS) entry which is preliminary data.</text>
</comment>
<dbReference type="STRING" id="320771.Cflav_PD3606"/>
<keyword evidence="1" id="KW-1133">Transmembrane helix</keyword>
<dbReference type="RefSeq" id="WP_007415207.1">
    <property type="nucleotide sequence ID" value="NZ_ABOX02000014.1"/>
</dbReference>
<dbReference type="EMBL" id="ABOX02000014">
    <property type="protein sequence ID" value="EEF60748.1"/>
    <property type="molecule type" value="Genomic_DNA"/>
</dbReference>
<dbReference type="PANTHER" id="PTHR43471:SF10">
    <property type="entry name" value="SLL1107 PROTEIN"/>
    <property type="match status" value="1"/>
</dbReference>
<evidence type="ECO:0008006" key="4">
    <source>
        <dbReference type="Google" id="ProtNLM"/>
    </source>
</evidence>
<keyword evidence="1" id="KW-0472">Membrane</keyword>
<sequence>MRQFVTIAANAFMELVRQPVFLLLMTSSAVFEIFLATPYYFAFGDEPKLVKNSVMAVMLLAGLFGAVLSASASLAREIRAGTALAVLSKPIGRAQFIVAKYVGLMVALALLTYVNLVAALLTSRMAFDAYGSTDMLALGIFAGGLLVAYLIGGFSNFFLRRPFVSDAVFGIVLMVSVAFIIISFFNKDGASQPFATGVDWRLVPASILVLFALWILAGLALACSTRLDMIPTLAICTALFLLGLMSNYLFGEKAKAGSWWASTLYAITPNWQLFWLGDALETGKSTFEWGYVGKAFSYVVCYVGAVLALAVMLFEDRELS</sequence>
<dbReference type="AlphaFoldDB" id="B9XHB3"/>
<protein>
    <recommendedName>
        <fullName evidence="4">ABC transporter permease</fullName>
    </recommendedName>
</protein>
<evidence type="ECO:0000256" key="1">
    <source>
        <dbReference type="SAM" id="Phobius"/>
    </source>
</evidence>
<feature type="transmembrane region" description="Helical" evidence="1">
    <location>
        <begin position="53"/>
        <end position="75"/>
    </location>
</feature>
<feature type="transmembrane region" description="Helical" evidence="1">
    <location>
        <begin position="205"/>
        <end position="223"/>
    </location>
</feature>
<feature type="transmembrane region" description="Helical" evidence="1">
    <location>
        <begin position="230"/>
        <end position="250"/>
    </location>
</feature>
<accession>B9XHB3</accession>
<keyword evidence="1" id="KW-0812">Transmembrane</keyword>
<evidence type="ECO:0000313" key="3">
    <source>
        <dbReference type="Proteomes" id="UP000003688"/>
    </source>
</evidence>
<feature type="transmembrane region" description="Helical" evidence="1">
    <location>
        <begin position="166"/>
        <end position="185"/>
    </location>
</feature>
<gene>
    <name evidence="2" type="ORF">Cflav_PD3606</name>
</gene>
<name>B9XHB3_PEDPL</name>
<feature type="transmembrane region" description="Helical" evidence="1">
    <location>
        <begin position="295"/>
        <end position="314"/>
    </location>
</feature>